<evidence type="ECO:0000313" key="13">
    <source>
        <dbReference type="RefSeq" id="XP_019083983.1"/>
    </source>
</evidence>
<dbReference type="GeneID" id="104769331"/>
<dbReference type="RefSeq" id="XP_019083983.1">
    <property type="nucleotide sequence ID" value="XM_019228438.1"/>
</dbReference>
<dbReference type="Proteomes" id="UP000694864">
    <property type="component" value="Chromosome 19"/>
</dbReference>
<protein>
    <submittedName>
        <fullName evidence="4 5">Glutathione S-transferase T3-like</fullName>
    </submittedName>
</protein>
<feature type="region of interest" description="Disordered" evidence="1">
    <location>
        <begin position="238"/>
        <end position="271"/>
    </location>
</feature>
<reference evidence="3" key="1">
    <citation type="journal article" date="1997" name="Nucleic Acids Res.">
        <title>tRNAscan-SE: a program for improved detection of transfer RNA genes in genomic sequence.</title>
        <authorList>
            <person name="Lowe T.M."/>
            <person name="Eddy S.R."/>
        </authorList>
    </citation>
    <scope>NUCLEOTIDE SEQUENCE [LARGE SCALE GENOMIC DNA]</scope>
    <source>
        <strain evidence="3">r\DH55</strain>
    </source>
</reference>
<name>A0ABM1QB43_CAMSA</name>
<evidence type="ECO:0000313" key="18">
    <source>
        <dbReference type="RefSeq" id="XP_019088923.1"/>
    </source>
</evidence>
<reference evidence="4 5" key="3">
    <citation type="submission" date="2025-05" db="UniProtKB">
        <authorList>
            <consortium name="RefSeq"/>
        </authorList>
    </citation>
    <scope>IDENTIFICATION</scope>
    <source>
        <tissue evidence="4 5">Leaf</tissue>
    </source>
</reference>
<evidence type="ECO:0000313" key="15">
    <source>
        <dbReference type="RefSeq" id="XP_019083985.1"/>
    </source>
</evidence>
<dbReference type="RefSeq" id="XP_010491813.1">
    <property type="nucleotide sequence ID" value="XM_010493511.2"/>
</dbReference>
<evidence type="ECO:0000313" key="10">
    <source>
        <dbReference type="RefSeq" id="XP_019083980.1"/>
    </source>
</evidence>
<dbReference type="RefSeq" id="XP_019088923.1">
    <property type="nucleotide sequence ID" value="XM_019233378.1"/>
</dbReference>
<dbReference type="RefSeq" id="XP_019083981.1">
    <property type="nucleotide sequence ID" value="XM_019228436.1"/>
</dbReference>
<evidence type="ECO:0000313" key="16">
    <source>
        <dbReference type="RefSeq" id="XP_019083987.1"/>
    </source>
</evidence>
<dbReference type="PANTHER" id="PTHR45023">
    <property type="match status" value="1"/>
</dbReference>
<evidence type="ECO:0000313" key="4">
    <source>
        <dbReference type="RefSeq" id="XP_010421618.1"/>
    </source>
</evidence>
<dbReference type="RefSeq" id="XP_019083985.1">
    <property type="nucleotide sequence ID" value="XM_019228440.1"/>
</dbReference>
<evidence type="ECO:0000313" key="6">
    <source>
        <dbReference type="RefSeq" id="XP_010421623.1"/>
    </source>
</evidence>
<dbReference type="Proteomes" id="UP000694864">
    <property type="component" value="Chromosome 8"/>
</dbReference>
<feature type="domain" description="Myb-like" evidence="2">
    <location>
        <begin position="102"/>
        <end position="168"/>
    </location>
</feature>
<dbReference type="RefSeq" id="XP_010486944.1">
    <property type="nucleotide sequence ID" value="XM_010488642.2"/>
</dbReference>
<evidence type="ECO:0000313" key="7">
    <source>
        <dbReference type="RefSeq" id="XP_010483222.1"/>
    </source>
</evidence>
<evidence type="ECO:0000313" key="3">
    <source>
        <dbReference type="Proteomes" id="UP000694864"/>
    </source>
</evidence>
<evidence type="ECO:0000256" key="1">
    <source>
        <dbReference type="SAM" id="MobiDB-lite"/>
    </source>
</evidence>
<dbReference type="RefSeq" id="XP_019083980.1">
    <property type="nucleotide sequence ID" value="XM_019228435.1"/>
</dbReference>
<dbReference type="RefSeq" id="XP_019083987.1">
    <property type="nucleotide sequence ID" value="XM_019228442.1"/>
</dbReference>
<evidence type="ECO:0000313" key="9">
    <source>
        <dbReference type="RefSeq" id="XP_010491813.1"/>
    </source>
</evidence>
<dbReference type="Proteomes" id="UP000694864">
    <property type="component" value="Chromosome 20"/>
</dbReference>
<evidence type="ECO:0000313" key="14">
    <source>
        <dbReference type="RefSeq" id="XP_019083984.1"/>
    </source>
</evidence>
<dbReference type="RefSeq" id="XP_010421618.1">
    <property type="nucleotide sequence ID" value="XM_010423316.2"/>
</dbReference>
<dbReference type="PROSITE" id="PS50090">
    <property type="entry name" value="MYB_LIKE"/>
    <property type="match status" value="1"/>
</dbReference>
<evidence type="ECO:0000313" key="11">
    <source>
        <dbReference type="RefSeq" id="XP_019083981.1"/>
    </source>
</evidence>
<dbReference type="GeneID" id="104707058"/>
<dbReference type="GeneID" id="104761795"/>
<dbReference type="RefSeq" id="XP_019083982.1">
    <property type="nucleotide sequence ID" value="XM_019228437.1"/>
</dbReference>
<dbReference type="RefSeq" id="XP_010421623.1">
    <property type="nucleotide sequence ID" value="XM_010423321.2"/>
</dbReference>
<evidence type="ECO:0000313" key="12">
    <source>
        <dbReference type="RefSeq" id="XP_019083982.1"/>
    </source>
</evidence>
<dbReference type="RefSeq" id="XP_019083984.1">
    <property type="nucleotide sequence ID" value="XM_019228439.1"/>
</dbReference>
<dbReference type="RefSeq" id="XP_010483222.1">
    <property type="nucleotide sequence ID" value="XM_010484920.1"/>
</dbReference>
<keyword evidence="3" id="KW-1185">Reference proteome</keyword>
<dbReference type="Proteomes" id="UP000694864">
    <property type="component" value="Chromosome 18"/>
</dbReference>
<dbReference type="GeneID" id="104729706"/>
<evidence type="ECO:0000313" key="17">
    <source>
        <dbReference type="RefSeq" id="XP_019083988.1"/>
    </source>
</evidence>
<sequence length="336" mass="37792">MDPRSLIRNPHTYFVDLMNSQKDSNSQDNPILPNTFSSQPVHFTQTLSSQPVNFTQTLSSQPVNCGPRFSSQPFQFRPASEDDDCIEVEVDEDEEDEGRGIRKRWTAEEDVNLISAWLNTSKDPVVSNEQRLQSFWKRVAAYYKANYGSSVSNARGPTQCKARWSKINHGVNKFVGCYAQASSRRKSGESEDDVLSMAYELYKNDKGKPFLLGHCWRELKHDQKWITEECSHKRTKLASDGAGASSPGECNDGAEMRPPGVKASKKKGKKPAVTIDVEDGSVGKLDKIIAMKEQEQAAKERHGKMRLLDSLLNKTELTSAEQLLRDKLVDQMLTNT</sequence>
<dbReference type="RefSeq" id="XP_019083988.1">
    <property type="nucleotide sequence ID" value="XM_019228443.1"/>
</dbReference>
<organism evidence="3 11">
    <name type="scientific">Camelina sativa</name>
    <name type="common">False flax</name>
    <name type="synonym">Myagrum sativum</name>
    <dbReference type="NCBI Taxonomy" id="90675"/>
    <lineage>
        <taxon>Eukaryota</taxon>
        <taxon>Viridiplantae</taxon>
        <taxon>Streptophyta</taxon>
        <taxon>Embryophyta</taxon>
        <taxon>Tracheophyta</taxon>
        <taxon>Spermatophyta</taxon>
        <taxon>Magnoliopsida</taxon>
        <taxon>eudicotyledons</taxon>
        <taxon>Gunneridae</taxon>
        <taxon>Pentapetalae</taxon>
        <taxon>rosids</taxon>
        <taxon>malvids</taxon>
        <taxon>Brassicales</taxon>
        <taxon>Brassicaceae</taxon>
        <taxon>Camelineae</taxon>
        <taxon>Camelina</taxon>
    </lineage>
</organism>
<reference evidence="3" key="2">
    <citation type="journal article" date="2014" name="Nat. Commun.">
        <title>The emerging biofuel crop Camelina sativa retains a highly undifferentiated hexaploid genome structure.</title>
        <authorList>
            <person name="Kagale S."/>
            <person name="Koh C."/>
            <person name="Nixon J."/>
            <person name="Bollina V."/>
            <person name="Clarke W.E."/>
            <person name="Tuteja R."/>
            <person name="Spillane C."/>
            <person name="Robinson S.J."/>
            <person name="Links M.G."/>
            <person name="Clarke C."/>
            <person name="Higgins E.E."/>
            <person name="Huebert T."/>
            <person name="Sharpe A.G."/>
            <person name="Parkin I.A."/>
        </authorList>
    </citation>
    <scope>NUCLEOTIDE SEQUENCE [LARGE SCALE GENOMIC DNA]</scope>
    <source>
        <strain evidence="3">r\DH55</strain>
    </source>
</reference>
<evidence type="ECO:0000259" key="2">
    <source>
        <dbReference type="PROSITE" id="PS50090"/>
    </source>
</evidence>
<gene>
    <name evidence="4 5 6 10 11 12 13 14 15 16 17" type="primary">LOC104707058</name>
    <name evidence="18" type="synonym">LOC104729706</name>
    <name evidence="7" type="synonym">LOC104761795</name>
    <name evidence="8" type="synonym">LOC104765006</name>
    <name evidence="9" type="synonym">LOC104769331</name>
</gene>
<accession>A0ABM1QB43</accession>
<evidence type="ECO:0000313" key="8">
    <source>
        <dbReference type="RefSeq" id="XP_010486944.1"/>
    </source>
</evidence>
<dbReference type="Gene3D" id="1.10.10.60">
    <property type="entry name" value="Homeodomain-like"/>
    <property type="match status" value="1"/>
</dbReference>
<dbReference type="GeneID" id="104765006"/>
<proteinExistence type="predicted"/>
<dbReference type="InterPro" id="IPR001005">
    <property type="entry name" value="SANT/Myb"/>
</dbReference>
<dbReference type="RefSeq" id="XP_010421622.1">
    <property type="nucleotide sequence ID" value="XM_010423320.2"/>
</dbReference>
<evidence type="ECO:0000313" key="5">
    <source>
        <dbReference type="RefSeq" id="XP_010421622.1"/>
    </source>
</evidence>
<dbReference type="Proteomes" id="UP000694864">
    <property type="component" value="Chromosome 12"/>
</dbReference>
<dbReference type="PANTHER" id="PTHR45023:SF4">
    <property type="entry name" value="GLYCINE-RICH PROTEIN-RELATED"/>
    <property type="match status" value="1"/>
</dbReference>